<dbReference type="InterPro" id="IPR005482">
    <property type="entry name" value="Biotin_COase_C"/>
</dbReference>
<dbReference type="Proteomes" id="UP000588586">
    <property type="component" value="Unassembled WGS sequence"/>
</dbReference>
<dbReference type="NCBIfam" id="NF009471">
    <property type="entry name" value="PRK12833.1"/>
    <property type="match status" value="1"/>
</dbReference>
<dbReference type="AlphaFoldDB" id="A0A849HG68"/>
<accession>A0A849HG68</accession>
<dbReference type="EMBL" id="JABEPQ010000001">
    <property type="protein sequence ID" value="NNM45633.1"/>
    <property type="molecule type" value="Genomic_DNA"/>
</dbReference>
<dbReference type="PANTHER" id="PTHR48095">
    <property type="entry name" value="PYRUVATE CARBOXYLASE SUBUNIT A"/>
    <property type="match status" value="1"/>
</dbReference>
<dbReference type="SUPFAM" id="SSF52440">
    <property type="entry name" value="PreATP-grasp domain"/>
    <property type="match status" value="1"/>
</dbReference>
<dbReference type="PROSITE" id="PS50975">
    <property type="entry name" value="ATP_GRASP"/>
    <property type="match status" value="1"/>
</dbReference>
<keyword evidence="12" id="KW-1185">Reference proteome</keyword>
<dbReference type="InterPro" id="IPR011761">
    <property type="entry name" value="ATP-grasp"/>
</dbReference>
<evidence type="ECO:0000256" key="4">
    <source>
        <dbReference type="ARBA" id="ARBA00022741"/>
    </source>
</evidence>
<comment type="catalytic activity">
    <reaction evidence="7">
        <text>N(6)-biotinyl-L-lysyl-[protein] + hydrogencarbonate + ATP = N(6)-carboxybiotinyl-L-lysyl-[protein] + ADP + phosphate + H(+)</text>
        <dbReference type="Rhea" id="RHEA:13501"/>
        <dbReference type="Rhea" id="RHEA-COMP:10505"/>
        <dbReference type="Rhea" id="RHEA-COMP:10506"/>
        <dbReference type="ChEBI" id="CHEBI:15378"/>
        <dbReference type="ChEBI" id="CHEBI:17544"/>
        <dbReference type="ChEBI" id="CHEBI:30616"/>
        <dbReference type="ChEBI" id="CHEBI:43474"/>
        <dbReference type="ChEBI" id="CHEBI:83144"/>
        <dbReference type="ChEBI" id="CHEBI:83145"/>
        <dbReference type="ChEBI" id="CHEBI:456216"/>
        <dbReference type="EC" id="6.3.4.14"/>
    </reaction>
</comment>
<evidence type="ECO:0000256" key="3">
    <source>
        <dbReference type="ARBA" id="ARBA00022598"/>
    </source>
</evidence>
<dbReference type="Pfam" id="PF02786">
    <property type="entry name" value="CPSase_L_D2"/>
    <property type="match status" value="1"/>
</dbReference>
<evidence type="ECO:0000256" key="1">
    <source>
        <dbReference type="ARBA" id="ARBA00003761"/>
    </source>
</evidence>
<dbReference type="Gene3D" id="3.30.470.20">
    <property type="entry name" value="ATP-grasp fold, B domain"/>
    <property type="match status" value="1"/>
</dbReference>
<evidence type="ECO:0000256" key="6">
    <source>
        <dbReference type="ARBA" id="ARBA00023267"/>
    </source>
</evidence>
<gene>
    <name evidence="11" type="ORF">HJG52_06390</name>
</gene>
<comment type="function">
    <text evidence="1">This protein is a component of the acetyl coenzyme A carboxylase complex; first, biotin carboxylase catalyzes the carboxylation of the carrier protein and then the transcarboxylase transfers the carboxyl group to form malonyl-CoA.</text>
</comment>
<feature type="domain" description="Biotin carboxylation" evidence="10">
    <location>
        <begin position="3"/>
        <end position="448"/>
    </location>
</feature>
<dbReference type="InterPro" id="IPR005481">
    <property type="entry name" value="BC-like_N"/>
</dbReference>
<keyword evidence="3" id="KW-0436">Ligase</keyword>
<dbReference type="InterPro" id="IPR005479">
    <property type="entry name" value="CPAse_ATP-bd"/>
</dbReference>
<dbReference type="PROSITE" id="PS50979">
    <property type="entry name" value="BC"/>
    <property type="match status" value="1"/>
</dbReference>
<evidence type="ECO:0000256" key="8">
    <source>
        <dbReference type="PROSITE-ProRule" id="PRU00409"/>
    </source>
</evidence>
<dbReference type="SUPFAM" id="SSF56059">
    <property type="entry name" value="Glutathione synthetase ATP-binding domain-like"/>
    <property type="match status" value="1"/>
</dbReference>
<dbReference type="GO" id="GO:0004075">
    <property type="term" value="F:biotin carboxylase activity"/>
    <property type="evidence" value="ECO:0007669"/>
    <property type="project" value="UniProtKB-EC"/>
</dbReference>
<evidence type="ECO:0000259" key="10">
    <source>
        <dbReference type="PROSITE" id="PS50979"/>
    </source>
</evidence>
<dbReference type="NCBIfam" id="NF006367">
    <property type="entry name" value="PRK08591.1"/>
    <property type="match status" value="1"/>
</dbReference>
<dbReference type="PROSITE" id="PS00866">
    <property type="entry name" value="CPSASE_1"/>
    <property type="match status" value="1"/>
</dbReference>
<dbReference type="InterPro" id="IPR011764">
    <property type="entry name" value="Biotin_carboxylation_dom"/>
</dbReference>
<evidence type="ECO:0000259" key="9">
    <source>
        <dbReference type="PROSITE" id="PS50975"/>
    </source>
</evidence>
<dbReference type="SUPFAM" id="SSF51246">
    <property type="entry name" value="Rudiment single hybrid motif"/>
    <property type="match status" value="1"/>
</dbReference>
<dbReference type="SMART" id="SM00878">
    <property type="entry name" value="Biotin_carb_C"/>
    <property type="match status" value="1"/>
</dbReference>
<evidence type="ECO:0000256" key="7">
    <source>
        <dbReference type="ARBA" id="ARBA00048600"/>
    </source>
</evidence>
<keyword evidence="5 8" id="KW-0067">ATP-binding</keyword>
<dbReference type="Pfam" id="PF00289">
    <property type="entry name" value="Biotin_carb_N"/>
    <property type="match status" value="1"/>
</dbReference>
<dbReference type="RefSeq" id="WP_171242629.1">
    <property type="nucleotide sequence ID" value="NZ_JABEPQ010000001.1"/>
</dbReference>
<dbReference type="EC" id="6.3.4.14" evidence="2"/>
<keyword evidence="6" id="KW-0092">Biotin</keyword>
<keyword evidence="4 8" id="KW-0547">Nucleotide-binding</keyword>
<dbReference type="FunFam" id="3.30.1490.20:FF:000018">
    <property type="entry name" value="Biotin carboxylase"/>
    <property type="match status" value="1"/>
</dbReference>
<evidence type="ECO:0000256" key="5">
    <source>
        <dbReference type="ARBA" id="ARBA00022840"/>
    </source>
</evidence>
<evidence type="ECO:0000313" key="11">
    <source>
        <dbReference type="EMBL" id="NNM45633.1"/>
    </source>
</evidence>
<dbReference type="Pfam" id="PF02785">
    <property type="entry name" value="Biotin_carb_C"/>
    <property type="match status" value="1"/>
</dbReference>
<name>A0A849HG68_9MICO</name>
<protein>
    <recommendedName>
        <fullName evidence="2">biotin carboxylase</fullName>
        <ecNumber evidence="2">6.3.4.14</ecNumber>
    </recommendedName>
</protein>
<sequence length="451" mass="48476">MGGISRLFVVSRGEIAVRTIRAAQEMGITAIAAYSDADEDSLAVRLADESVNVGGAHAKKSYLNADALLAAAAQVDADAVHPGYGFLSENAAFARRVADAGLVWIGPDADTIEKMGDKARAIETAKAAGVPVVPGSDGLVADADAGVAAAETIGYPVLIKASAGGGGRGIRIARDPEELRSGIVAAQQEAEAAFGDGGVYLERFIARARHIEVQVLGDGVDAIHLFERDCSLQRRRQKIWEEAPAAVLDPAVREAICASAVDLARSVGYRGAGTVEYLYDADTHEFFFIEMNTRIQVEHPITEEICGVDLIAAMIRVCRGESLPWRQEDIRPRGHAIEVRINAEDPARGFLPAPGEITTLTWPLGPGVRVDSMAYAGYGIPPFYDSLIGKLIVWGEDRERALARLRRALHEIEIDAPATTLPFFGTLLEQDAIVANDVHTTWIEEWMEGQD</sequence>
<evidence type="ECO:0000313" key="12">
    <source>
        <dbReference type="Proteomes" id="UP000588586"/>
    </source>
</evidence>
<feature type="domain" description="ATP-grasp" evidence="9">
    <location>
        <begin position="122"/>
        <end position="319"/>
    </location>
</feature>
<evidence type="ECO:0000256" key="2">
    <source>
        <dbReference type="ARBA" id="ARBA00013263"/>
    </source>
</evidence>
<reference evidence="11 12" key="1">
    <citation type="submission" date="2020-04" db="EMBL/GenBank/DDBJ databases">
        <title>Knoellia sp. isolate from air conditioner.</title>
        <authorList>
            <person name="Chea S."/>
            <person name="Kim D.-U."/>
        </authorList>
    </citation>
    <scope>NUCLEOTIDE SEQUENCE [LARGE SCALE GENOMIC DNA]</scope>
    <source>
        <strain evidence="11 12">DB2414S</strain>
    </source>
</reference>
<dbReference type="PANTHER" id="PTHR48095:SF2">
    <property type="entry name" value="BIOTIN CARBOXYLASE, CHLOROPLASTIC"/>
    <property type="match status" value="1"/>
</dbReference>
<proteinExistence type="predicted"/>
<comment type="caution">
    <text evidence="11">The sequence shown here is derived from an EMBL/GenBank/DDBJ whole genome shotgun (WGS) entry which is preliminary data.</text>
</comment>
<organism evidence="11 12">
    <name type="scientific">Knoellia koreensis</name>
    <dbReference type="NCBI Taxonomy" id="2730921"/>
    <lineage>
        <taxon>Bacteria</taxon>
        <taxon>Bacillati</taxon>
        <taxon>Actinomycetota</taxon>
        <taxon>Actinomycetes</taxon>
        <taxon>Micrococcales</taxon>
        <taxon>Intrasporangiaceae</taxon>
        <taxon>Knoellia</taxon>
    </lineage>
</organism>
<dbReference type="PROSITE" id="PS00867">
    <property type="entry name" value="CPSASE_2"/>
    <property type="match status" value="1"/>
</dbReference>
<dbReference type="GO" id="GO:0005524">
    <property type="term" value="F:ATP binding"/>
    <property type="evidence" value="ECO:0007669"/>
    <property type="project" value="UniProtKB-UniRule"/>
</dbReference>
<dbReference type="FunFam" id="3.40.50.20:FF:000010">
    <property type="entry name" value="Propionyl-CoA carboxylase subunit alpha"/>
    <property type="match status" value="1"/>
</dbReference>
<dbReference type="InterPro" id="IPR016185">
    <property type="entry name" value="PreATP-grasp_dom_sf"/>
</dbReference>
<dbReference type="InterPro" id="IPR051602">
    <property type="entry name" value="ACC_Biotin_Carboxylase"/>
</dbReference>
<dbReference type="GO" id="GO:0046872">
    <property type="term" value="F:metal ion binding"/>
    <property type="evidence" value="ECO:0007669"/>
    <property type="project" value="InterPro"/>
</dbReference>
<dbReference type="InterPro" id="IPR011054">
    <property type="entry name" value="Rudment_hybrid_motif"/>
</dbReference>